<dbReference type="Pfam" id="PF00248">
    <property type="entry name" value="Aldo_ket_red"/>
    <property type="match status" value="1"/>
</dbReference>
<dbReference type="RefSeq" id="WP_117487064.1">
    <property type="nucleotide sequence ID" value="NZ_QVIG01000001.1"/>
</dbReference>
<dbReference type="Gene3D" id="3.20.20.100">
    <property type="entry name" value="NADP-dependent oxidoreductase domain"/>
    <property type="match status" value="1"/>
</dbReference>
<dbReference type="InterPro" id="IPR023210">
    <property type="entry name" value="NADP_OxRdtase_dom"/>
</dbReference>
<dbReference type="SUPFAM" id="SSF51430">
    <property type="entry name" value="NAD(P)-linked oxidoreductase"/>
    <property type="match status" value="1"/>
</dbReference>
<dbReference type="InterPro" id="IPR036812">
    <property type="entry name" value="NAD(P)_OxRdtase_dom_sf"/>
</dbReference>
<evidence type="ECO:0000313" key="3">
    <source>
        <dbReference type="Proteomes" id="UP000263377"/>
    </source>
</evidence>
<name>A0A372ZSQ9_9ACTN</name>
<comment type="caution">
    <text evidence="2">The sequence shown here is derived from an EMBL/GenBank/DDBJ whole genome shotgun (WGS) entry which is preliminary data.</text>
</comment>
<gene>
    <name evidence="2" type="ORF">DR950_12440</name>
</gene>
<keyword evidence="3" id="KW-1185">Reference proteome</keyword>
<protein>
    <submittedName>
        <fullName evidence="2">Aldo/keto reductase</fullName>
    </submittedName>
</protein>
<proteinExistence type="predicted"/>
<dbReference type="AlphaFoldDB" id="A0A372ZSQ9"/>
<dbReference type="PANTHER" id="PTHR43364">
    <property type="entry name" value="NADH-SPECIFIC METHYLGLYOXAL REDUCTASE-RELATED"/>
    <property type="match status" value="1"/>
</dbReference>
<dbReference type="InterPro" id="IPR050523">
    <property type="entry name" value="AKR_Detox_Biosynth"/>
</dbReference>
<accession>A0A372ZSQ9</accession>
<evidence type="ECO:0000313" key="2">
    <source>
        <dbReference type="EMBL" id="RGD58482.1"/>
    </source>
</evidence>
<evidence type="ECO:0000259" key="1">
    <source>
        <dbReference type="Pfam" id="PF00248"/>
    </source>
</evidence>
<dbReference type="EMBL" id="QVIG01000001">
    <property type="protein sequence ID" value="RGD58482.1"/>
    <property type="molecule type" value="Genomic_DNA"/>
</dbReference>
<sequence>MRYRSLGVDGQSASVLCLGAMTFGTTVDEETSTAILDRFTEAGGTFIDTSNNYAFWAPGANGYESEELLGRWTARRGNRDDLVLATKLGARPVPGLPFPEHIEGLSARAVREAAEGSLRRLGTDRLDLYYAHVADPATPVEETMGAFAGLVADGKVTALGCSNHSAAQLADANDLAADRDWPGYRCIQQRHSYLRPRPDADFGVQKHADEALLSYLAARPSMALLAYSPLLGGSYCRPDRPLRAEYERPETKARLAVLAEVAEETGATVNQVVLAWLIGHPVPTVPVVGASSVAQLEESLGALDLVLDEEQRRRLDTAA</sequence>
<feature type="domain" description="NADP-dependent oxidoreductase" evidence="1">
    <location>
        <begin position="16"/>
        <end position="317"/>
    </location>
</feature>
<reference evidence="2 3" key="1">
    <citation type="submission" date="2018-08" db="EMBL/GenBank/DDBJ databases">
        <title>Diversity &amp; Physiological Properties of Lignin-Decomposing Actinobacteria from Soil.</title>
        <authorList>
            <person name="Roh S.G."/>
            <person name="Kim S.B."/>
        </authorList>
    </citation>
    <scope>NUCLEOTIDE SEQUENCE [LARGE SCALE GENOMIC DNA]</scope>
    <source>
        <strain evidence="2 3">MMS17-GH009</strain>
    </source>
</reference>
<dbReference type="PANTHER" id="PTHR43364:SF6">
    <property type="entry name" value="OXIDOREDUCTASE-RELATED"/>
    <property type="match status" value="1"/>
</dbReference>
<organism evidence="2 3">
    <name type="scientific">Kitasatospora xanthocidica</name>
    <dbReference type="NCBI Taxonomy" id="83382"/>
    <lineage>
        <taxon>Bacteria</taxon>
        <taxon>Bacillati</taxon>
        <taxon>Actinomycetota</taxon>
        <taxon>Actinomycetes</taxon>
        <taxon>Kitasatosporales</taxon>
        <taxon>Streptomycetaceae</taxon>
        <taxon>Kitasatospora</taxon>
    </lineage>
</organism>
<dbReference type="GO" id="GO:0005829">
    <property type="term" value="C:cytosol"/>
    <property type="evidence" value="ECO:0007669"/>
    <property type="project" value="TreeGrafter"/>
</dbReference>
<dbReference type="Proteomes" id="UP000263377">
    <property type="component" value="Unassembled WGS sequence"/>
</dbReference>